<dbReference type="OrthoDB" id="25037at10239"/>
<accession>R4TJH7</accession>
<proteinExistence type="predicted"/>
<dbReference type="KEGG" id="vg:16194713"/>
<protein>
    <submittedName>
        <fullName evidence="1">Uncharacterized protein</fullName>
    </submittedName>
</protein>
<gene>
    <name evidence="1" type="primary">46</name>
    <name evidence="1" type="ORF">HRTV8_46</name>
</gene>
<dbReference type="EMBL" id="KC292020">
    <property type="protein sequence ID" value="AGM10792.1"/>
    <property type="molecule type" value="Genomic_DNA"/>
</dbReference>
<organism evidence="1 2">
    <name type="scientific">Halorubrum tailed phage 8</name>
    <dbReference type="NCBI Taxonomy" id="2847109"/>
    <lineage>
        <taxon>Viruses</taxon>
        <taxon>Duplodnaviria</taxon>
        <taxon>Heunggongvirae</taxon>
        <taxon>Uroviricota</taxon>
        <taxon>Caudoviricetes</taxon>
        <taxon>Thumleimavirales</taxon>
        <taxon>Hafunaviridae</taxon>
        <taxon>Haloferacalesvirus</taxon>
        <taxon>Haloferacalesvirus salis</taxon>
        <taxon>Haloferacalesvirus HRTV8</taxon>
    </lineage>
</organism>
<reference evidence="1 2" key="1">
    <citation type="submission" date="2012-12" db="EMBL/GenBank/DDBJ databases">
        <authorList>
            <person name="Sencilo A."/>
            <person name="Jacobs-Sera D."/>
            <person name="Russell D.A."/>
            <person name="Ko C."/>
            <person name="Atanasova N."/>
            <person name="Osterlund E."/>
            <person name="Oksanen H.M."/>
            <person name="Bamford D.H."/>
            <person name="Hatfull G.F."/>
            <person name="Roine E."/>
            <person name="Hendrix R.W."/>
        </authorList>
    </citation>
    <scope>NUCLEOTIDE SEQUENCE [LARGE SCALE GENOMIC DNA]</scope>
</reference>
<evidence type="ECO:0000313" key="2">
    <source>
        <dbReference type="Proteomes" id="UP000202994"/>
    </source>
</evidence>
<dbReference type="GeneID" id="16194713"/>
<sequence>MTMDLEVPDDAKVRAITDHNGNVCGYLFGRYELPWPLIERIDKPVPTTGYHGVNYHTKPLNDED</sequence>
<name>R4TJH7_9CAUD</name>
<evidence type="ECO:0000313" key="1">
    <source>
        <dbReference type="EMBL" id="AGM10792.1"/>
    </source>
</evidence>
<dbReference type="Proteomes" id="UP000202994">
    <property type="component" value="Segment"/>
</dbReference>
<dbReference type="RefSeq" id="YP_008058610.1">
    <property type="nucleotide sequence ID" value="NC_021321.1"/>
</dbReference>
<keyword evidence="2" id="KW-1185">Reference proteome</keyword>